<dbReference type="Pfam" id="PF13426">
    <property type="entry name" value="PAS_9"/>
    <property type="match status" value="1"/>
</dbReference>
<dbReference type="SUPFAM" id="SSF47384">
    <property type="entry name" value="Homodimeric domain of signal transducing histidine kinase"/>
    <property type="match status" value="1"/>
</dbReference>
<sequence>MSADERLREILIEVQSLRAREAQSLKETTALLDMLEAVATAVDPQAAIRAFLGEVARSLHADVVAVLRIEDGEHRPVALWPEEAQVDAFTPPAALGSKFRTYFDLGAVPEWESCFTGRLSGTKSLLSAPVAHPDGVAGAVACFHPDPNHFSKEDAQLLRRLSRFAGQILSALQLSAQNALLAAVIDGSSSGFAIADAAVDDMPLVFVNKAFESMTGYAASEVLGQNCRFLSADSPDSPERTRLRQAVMDRAQGSFLLRNRKKSGDEFWNDLTLFPVRDGSGTATHMVATQADASDRVALEEERRDAQARLAATLAHTNDAFLLVIGEDTVGFGNPALRRLFPAPGLDWADGTSFAANWRAYVESIPIAQRPTDAAFTTPDLDAFTAQTEGQRLRLPDGKQVLVRADRTEDGDIVISATDITSLRNTERLLRQRAVAVENASDGIAIADAKGRIIYANPSLAKLLGARDELGLVGRKWRAFYRDDPDGTPAAAFMGDDDGTLQTLKIATEGNRYHETSPTYVDKVGEVVVIRNVTARINMLERQTELNAQLERSRRREAISQLAAGLAHDFNNLLSAINGSALLIGLEDDATKSVRDHASRIGRAGNQAARLVNRLLDLGTVGENDSVFDLRSVLTEARDLVSTSLDPAVTLSVTLPDAPVLIGGQTGDASQVLVNLILNASDAYDGAGGEVGVTLDTGPAPSEPGTDLRVGALQPTRAYARIAVRDAGMGMTAATKDKVFEPYFSTKGSAGTGVGLPMVATIVERAGGAILLASTEGEGTTFTIYWPLADGRADADAADGEEIDLSGLTLLLLDDEEQVTDVLLAYLEEHGAEAVSINDPTLAVETLLEDGDAWSALITDYDMPVMTGGDVVHKLREAGCAVPVYVVTALARRLKDPRINPRTVNGIFAKPLDLRQLAHTLAEELS</sequence>
<dbReference type="SUPFAM" id="SSF52172">
    <property type="entry name" value="CheY-like"/>
    <property type="match status" value="1"/>
</dbReference>
<dbReference type="InterPro" id="IPR003661">
    <property type="entry name" value="HisK_dim/P_dom"/>
</dbReference>
<dbReference type="Pfam" id="PF00512">
    <property type="entry name" value="HisKA"/>
    <property type="match status" value="1"/>
</dbReference>
<dbReference type="InterPro" id="IPR029016">
    <property type="entry name" value="GAF-like_dom_sf"/>
</dbReference>
<dbReference type="CDD" id="cd00082">
    <property type="entry name" value="HisKA"/>
    <property type="match status" value="1"/>
</dbReference>
<dbReference type="InterPro" id="IPR001789">
    <property type="entry name" value="Sig_transdc_resp-reg_receiver"/>
</dbReference>
<dbReference type="SMART" id="SM00387">
    <property type="entry name" value="HATPase_c"/>
    <property type="match status" value="1"/>
</dbReference>
<dbReference type="InterPro" id="IPR005467">
    <property type="entry name" value="His_kinase_dom"/>
</dbReference>
<organism evidence="14 15">
    <name type="scientific">Pseudaestuariivita atlantica</name>
    <dbReference type="NCBI Taxonomy" id="1317121"/>
    <lineage>
        <taxon>Bacteria</taxon>
        <taxon>Pseudomonadati</taxon>
        <taxon>Pseudomonadota</taxon>
        <taxon>Alphaproteobacteria</taxon>
        <taxon>Rhodobacterales</taxon>
        <taxon>Paracoccaceae</taxon>
        <taxon>Pseudaestuariivita</taxon>
    </lineage>
</organism>
<keyword evidence="15" id="KW-1185">Reference proteome</keyword>
<dbReference type="PANTHER" id="PTHR43065">
    <property type="entry name" value="SENSOR HISTIDINE KINASE"/>
    <property type="match status" value="1"/>
</dbReference>
<evidence type="ECO:0000256" key="6">
    <source>
        <dbReference type="ARBA" id="ARBA00022777"/>
    </source>
</evidence>
<evidence type="ECO:0000256" key="3">
    <source>
        <dbReference type="ARBA" id="ARBA00022553"/>
    </source>
</evidence>
<keyword evidence="6" id="KW-0418">Kinase</keyword>
<name>A0A0L1JMV1_9RHOB</name>
<dbReference type="Gene3D" id="3.40.50.2300">
    <property type="match status" value="1"/>
</dbReference>
<feature type="domain" description="Histidine kinase" evidence="10">
    <location>
        <begin position="565"/>
        <end position="790"/>
    </location>
</feature>
<comment type="caution">
    <text evidence="14">The sequence shown here is derived from an EMBL/GenBank/DDBJ whole genome shotgun (WGS) entry which is preliminary data.</text>
</comment>
<dbReference type="InterPro" id="IPR011006">
    <property type="entry name" value="CheY-like_superfamily"/>
</dbReference>
<dbReference type="SUPFAM" id="SSF55781">
    <property type="entry name" value="GAF domain-like"/>
    <property type="match status" value="1"/>
</dbReference>
<dbReference type="STRING" id="1317121.ATO11_14290"/>
<dbReference type="InterPro" id="IPR004358">
    <property type="entry name" value="Sig_transdc_His_kin-like_C"/>
</dbReference>
<comment type="catalytic activity">
    <reaction evidence="1">
        <text>ATP + protein L-histidine = ADP + protein N-phospho-L-histidine.</text>
        <dbReference type="EC" id="2.7.13.3"/>
    </reaction>
</comment>
<dbReference type="PANTHER" id="PTHR43065:SF46">
    <property type="entry name" value="C4-DICARBOXYLATE TRANSPORT SENSOR PROTEIN DCTB"/>
    <property type="match status" value="1"/>
</dbReference>
<reference evidence="14 15" key="1">
    <citation type="journal article" date="2015" name="Int. J. Syst. Evol. Microbiol.">
        <title>Aestuariivita atlantica sp. nov., isolated from deep sea sediment of the Atlantic Ocean.</title>
        <authorList>
            <person name="Li G."/>
            <person name="Lai Q."/>
            <person name="Du Y."/>
            <person name="Liu X."/>
            <person name="Sun F."/>
            <person name="Shao Z."/>
        </authorList>
    </citation>
    <scope>NUCLEOTIDE SEQUENCE [LARGE SCALE GENOMIC DNA]</scope>
    <source>
        <strain evidence="14 15">22II-S11-z3</strain>
    </source>
</reference>
<evidence type="ECO:0000259" key="12">
    <source>
        <dbReference type="PROSITE" id="PS50112"/>
    </source>
</evidence>
<evidence type="ECO:0000259" key="13">
    <source>
        <dbReference type="PROSITE" id="PS50113"/>
    </source>
</evidence>
<evidence type="ECO:0000256" key="9">
    <source>
        <dbReference type="PROSITE-ProRule" id="PRU00169"/>
    </source>
</evidence>
<evidence type="ECO:0000256" key="1">
    <source>
        <dbReference type="ARBA" id="ARBA00000085"/>
    </source>
</evidence>
<evidence type="ECO:0000256" key="4">
    <source>
        <dbReference type="ARBA" id="ARBA00022679"/>
    </source>
</evidence>
<dbReference type="PROSITE" id="PS50113">
    <property type="entry name" value="PAC"/>
    <property type="match status" value="1"/>
</dbReference>
<dbReference type="AlphaFoldDB" id="A0A0L1JMV1"/>
<dbReference type="SUPFAM" id="SSF55874">
    <property type="entry name" value="ATPase domain of HSP90 chaperone/DNA topoisomerase II/histidine kinase"/>
    <property type="match status" value="1"/>
</dbReference>
<dbReference type="Pfam" id="PF00072">
    <property type="entry name" value="Response_reg"/>
    <property type="match status" value="1"/>
</dbReference>
<dbReference type="OrthoDB" id="9796100at2"/>
<dbReference type="SUPFAM" id="SSF55785">
    <property type="entry name" value="PYP-like sensor domain (PAS domain)"/>
    <property type="match status" value="2"/>
</dbReference>
<dbReference type="EMBL" id="AQQZ01000006">
    <property type="protein sequence ID" value="KNG93079.1"/>
    <property type="molecule type" value="Genomic_DNA"/>
</dbReference>
<feature type="domain" description="PAS" evidence="12">
    <location>
        <begin position="436"/>
        <end position="465"/>
    </location>
</feature>
<dbReference type="InterPro" id="IPR000014">
    <property type="entry name" value="PAS"/>
</dbReference>
<feature type="domain" description="Response regulatory" evidence="11">
    <location>
        <begin position="809"/>
        <end position="925"/>
    </location>
</feature>
<dbReference type="Gene3D" id="3.30.450.40">
    <property type="match status" value="1"/>
</dbReference>
<evidence type="ECO:0000259" key="10">
    <source>
        <dbReference type="PROSITE" id="PS50109"/>
    </source>
</evidence>
<dbReference type="PRINTS" id="PR00344">
    <property type="entry name" value="BCTRLSENSOR"/>
</dbReference>
<evidence type="ECO:0000256" key="2">
    <source>
        <dbReference type="ARBA" id="ARBA00012438"/>
    </source>
</evidence>
<dbReference type="InterPro" id="IPR035965">
    <property type="entry name" value="PAS-like_dom_sf"/>
</dbReference>
<dbReference type="Gene3D" id="1.10.287.130">
    <property type="match status" value="1"/>
</dbReference>
<dbReference type="InterPro" id="IPR036097">
    <property type="entry name" value="HisK_dim/P_sf"/>
</dbReference>
<dbReference type="Gene3D" id="3.30.565.10">
    <property type="entry name" value="Histidine kinase-like ATPase, C-terminal domain"/>
    <property type="match status" value="1"/>
</dbReference>
<feature type="domain" description="PAC" evidence="13">
    <location>
        <begin position="251"/>
        <end position="305"/>
    </location>
</feature>
<dbReference type="InterPro" id="IPR000700">
    <property type="entry name" value="PAS-assoc_C"/>
</dbReference>
<keyword evidence="3 9" id="KW-0597">Phosphoprotein</keyword>
<dbReference type="Pfam" id="PF02518">
    <property type="entry name" value="HATPase_c"/>
    <property type="match status" value="1"/>
</dbReference>
<evidence type="ECO:0000256" key="7">
    <source>
        <dbReference type="ARBA" id="ARBA00022840"/>
    </source>
</evidence>
<keyword evidence="7" id="KW-0067">ATP-binding</keyword>
<dbReference type="SMART" id="SM00091">
    <property type="entry name" value="PAS"/>
    <property type="match status" value="2"/>
</dbReference>
<dbReference type="InterPro" id="IPR036890">
    <property type="entry name" value="HATPase_C_sf"/>
</dbReference>
<keyword evidence="5" id="KW-0547">Nucleotide-binding</keyword>
<dbReference type="NCBIfam" id="TIGR00229">
    <property type="entry name" value="sensory_box"/>
    <property type="match status" value="1"/>
</dbReference>
<dbReference type="EC" id="2.7.13.3" evidence="2"/>
<evidence type="ECO:0000256" key="8">
    <source>
        <dbReference type="ARBA" id="ARBA00023012"/>
    </source>
</evidence>
<dbReference type="CDD" id="cd00156">
    <property type="entry name" value="REC"/>
    <property type="match status" value="1"/>
</dbReference>
<accession>A0A0L1JMV1</accession>
<dbReference type="InterPro" id="IPR003018">
    <property type="entry name" value="GAF"/>
</dbReference>
<dbReference type="SMART" id="SM00086">
    <property type="entry name" value="PAC"/>
    <property type="match status" value="1"/>
</dbReference>
<evidence type="ECO:0000256" key="5">
    <source>
        <dbReference type="ARBA" id="ARBA00022741"/>
    </source>
</evidence>
<dbReference type="InterPro" id="IPR003594">
    <property type="entry name" value="HATPase_dom"/>
</dbReference>
<dbReference type="Pfam" id="PF01590">
    <property type="entry name" value="GAF"/>
    <property type="match status" value="1"/>
</dbReference>
<feature type="modified residue" description="4-aspartylphosphate" evidence="9">
    <location>
        <position position="860"/>
    </location>
</feature>
<dbReference type="SMART" id="SM00448">
    <property type="entry name" value="REC"/>
    <property type="match status" value="1"/>
</dbReference>
<evidence type="ECO:0000313" key="15">
    <source>
        <dbReference type="Proteomes" id="UP000036938"/>
    </source>
</evidence>
<dbReference type="Proteomes" id="UP000036938">
    <property type="component" value="Unassembled WGS sequence"/>
</dbReference>
<proteinExistence type="predicted"/>
<dbReference type="PROSITE" id="PS50109">
    <property type="entry name" value="HIS_KIN"/>
    <property type="match status" value="1"/>
</dbReference>
<gene>
    <name evidence="14" type="ORF">ATO11_14290</name>
</gene>
<keyword evidence="4" id="KW-0808">Transferase</keyword>
<dbReference type="RefSeq" id="WP_050531575.1">
    <property type="nucleotide sequence ID" value="NZ_AQQZ01000006.1"/>
</dbReference>
<dbReference type="PROSITE" id="PS50110">
    <property type="entry name" value="RESPONSE_REGULATORY"/>
    <property type="match status" value="1"/>
</dbReference>
<protein>
    <recommendedName>
        <fullName evidence="2">histidine kinase</fullName>
        <ecNumber evidence="2">2.7.13.3</ecNumber>
    </recommendedName>
</protein>
<dbReference type="InterPro" id="IPR001610">
    <property type="entry name" value="PAC"/>
</dbReference>
<dbReference type="PROSITE" id="PS50112">
    <property type="entry name" value="PAS"/>
    <property type="match status" value="2"/>
</dbReference>
<dbReference type="CDD" id="cd00130">
    <property type="entry name" value="PAS"/>
    <property type="match status" value="2"/>
</dbReference>
<evidence type="ECO:0000259" key="11">
    <source>
        <dbReference type="PROSITE" id="PS50110"/>
    </source>
</evidence>
<dbReference type="SMART" id="SM00065">
    <property type="entry name" value="GAF"/>
    <property type="match status" value="1"/>
</dbReference>
<feature type="domain" description="PAS" evidence="12">
    <location>
        <begin position="177"/>
        <end position="250"/>
    </location>
</feature>
<evidence type="ECO:0000313" key="14">
    <source>
        <dbReference type="EMBL" id="KNG93079.1"/>
    </source>
</evidence>
<dbReference type="Pfam" id="PF13188">
    <property type="entry name" value="PAS_8"/>
    <property type="match status" value="1"/>
</dbReference>
<dbReference type="Gene3D" id="3.30.450.20">
    <property type="entry name" value="PAS domain"/>
    <property type="match status" value="2"/>
</dbReference>
<dbReference type="SMART" id="SM00388">
    <property type="entry name" value="HisKA"/>
    <property type="match status" value="1"/>
</dbReference>
<keyword evidence="8" id="KW-0902">Two-component regulatory system</keyword>
<dbReference type="GO" id="GO:0000155">
    <property type="term" value="F:phosphorelay sensor kinase activity"/>
    <property type="evidence" value="ECO:0007669"/>
    <property type="project" value="InterPro"/>
</dbReference>